<dbReference type="InterPro" id="IPR027016">
    <property type="entry name" value="UCP029811"/>
</dbReference>
<name>A0A3B0SKH4_9ZZZZ</name>
<dbReference type="SUPFAM" id="SSF101874">
    <property type="entry name" value="YceI-like"/>
    <property type="match status" value="1"/>
</dbReference>
<feature type="domain" description="Lipid/polyisoprenoid-binding YceI-like" evidence="1">
    <location>
        <begin position="23"/>
        <end position="192"/>
    </location>
</feature>
<dbReference type="InterPro" id="IPR007372">
    <property type="entry name" value="Lipid/polyisoprenoid-bd_YceI"/>
</dbReference>
<dbReference type="Gene3D" id="2.40.128.110">
    <property type="entry name" value="Lipid/polyisoprenoid-binding, YceI-like"/>
    <property type="match status" value="1"/>
</dbReference>
<dbReference type="EMBL" id="UOEJ01000224">
    <property type="protein sequence ID" value="VAW05918.1"/>
    <property type="molecule type" value="Genomic_DNA"/>
</dbReference>
<dbReference type="InterPro" id="IPR036761">
    <property type="entry name" value="TTHA0802/YceI-like_sf"/>
</dbReference>
<evidence type="ECO:0000259" key="1">
    <source>
        <dbReference type="SMART" id="SM00867"/>
    </source>
</evidence>
<dbReference type="PANTHER" id="PTHR34406">
    <property type="entry name" value="PROTEIN YCEI"/>
    <property type="match status" value="1"/>
</dbReference>
<dbReference type="SMART" id="SM00867">
    <property type="entry name" value="YceI"/>
    <property type="match status" value="1"/>
</dbReference>
<proteinExistence type="predicted"/>
<reference evidence="2" key="1">
    <citation type="submission" date="2018-06" db="EMBL/GenBank/DDBJ databases">
        <authorList>
            <person name="Zhirakovskaya E."/>
        </authorList>
    </citation>
    <scope>NUCLEOTIDE SEQUENCE</scope>
</reference>
<dbReference type="PIRSF" id="PIRSF029811">
    <property type="entry name" value="UCP029811"/>
    <property type="match status" value="1"/>
</dbReference>
<evidence type="ECO:0000313" key="2">
    <source>
        <dbReference type="EMBL" id="VAW05918.1"/>
    </source>
</evidence>
<dbReference type="AlphaFoldDB" id="A0A3B0SKH4"/>
<protein>
    <recommendedName>
        <fullName evidence="1">Lipid/polyisoprenoid-binding YceI-like domain-containing protein</fullName>
    </recommendedName>
</protein>
<gene>
    <name evidence="2" type="ORF">MNBD_ALPHA01-1209</name>
</gene>
<dbReference type="PANTHER" id="PTHR34406:SF1">
    <property type="entry name" value="PROTEIN YCEI"/>
    <property type="match status" value="1"/>
</dbReference>
<sequence>MTVKKLTATLAFFLLAIIPARADWILDMENSSLSYGSIKKNSVGESNSFRRLDGRITDQGDITLLIDLASVETWVDIRNARMKEFFFETNEFPTAELRGRIDMAKFEKLRIGGQQAVEVSFDLDLHGFQQTFDAQLVVLRSGEKTVVVIPGDIIFLDAEKFNLLPGLEKLKKLAKLPSISSSVPISFYLTFNQTP</sequence>
<accession>A0A3B0SKH4</accession>
<dbReference type="Pfam" id="PF04264">
    <property type="entry name" value="YceI"/>
    <property type="match status" value="1"/>
</dbReference>
<organism evidence="2">
    <name type="scientific">hydrothermal vent metagenome</name>
    <dbReference type="NCBI Taxonomy" id="652676"/>
    <lineage>
        <taxon>unclassified sequences</taxon>
        <taxon>metagenomes</taxon>
        <taxon>ecological metagenomes</taxon>
    </lineage>
</organism>